<feature type="domain" description="Bicarbonate transporter-like transmembrane" evidence="7">
    <location>
        <begin position="216"/>
        <end position="549"/>
    </location>
</feature>
<feature type="region of interest" description="Disordered" evidence="5">
    <location>
        <begin position="582"/>
        <end position="647"/>
    </location>
</feature>
<name>A0AB34KCM2_9PEZI</name>
<evidence type="ECO:0000256" key="1">
    <source>
        <dbReference type="ARBA" id="ARBA00004141"/>
    </source>
</evidence>
<feature type="compositionally biased region" description="Basic and acidic residues" evidence="5">
    <location>
        <begin position="637"/>
        <end position="647"/>
    </location>
</feature>
<dbReference type="PANTHER" id="PTHR11453">
    <property type="entry name" value="ANION EXCHANGE PROTEIN"/>
    <property type="match status" value="1"/>
</dbReference>
<evidence type="ECO:0000256" key="5">
    <source>
        <dbReference type="SAM" id="MobiDB-lite"/>
    </source>
</evidence>
<evidence type="ECO:0000313" key="8">
    <source>
        <dbReference type="EMBL" id="KAL1581806.1"/>
    </source>
</evidence>
<reference evidence="8 9" key="1">
    <citation type="journal article" date="2020" name="Microbiol. Resour. Announc.">
        <title>Draft Genome Sequence of a Cladosporium Species Isolated from the Mesophotic Ascidian Didemnum maculosum.</title>
        <authorList>
            <person name="Gioti A."/>
            <person name="Siaperas R."/>
            <person name="Nikolaivits E."/>
            <person name="Le Goff G."/>
            <person name="Ouazzani J."/>
            <person name="Kotoulas G."/>
            <person name="Topakas E."/>
        </authorList>
    </citation>
    <scope>NUCLEOTIDE SEQUENCE [LARGE SCALE GENOMIC DNA]</scope>
    <source>
        <strain evidence="8 9">TM138-S3</strain>
    </source>
</reference>
<evidence type="ECO:0000313" key="9">
    <source>
        <dbReference type="Proteomes" id="UP000803884"/>
    </source>
</evidence>
<proteinExistence type="predicted"/>
<feature type="transmembrane region" description="Helical" evidence="6">
    <location>
        <begin position="447"/>
        <end position="465"/>
    </location>
</feature>
<organism evidence="8 9">
    <name type="scientific">Cladosporium halotolerans</name>
    <dbReference type="NCBI Taxonomy" id="1052096"/>
    <lineage>
        <taxon>Eukaryota</taxon>
        <taxon>Fungi</taxon>
        <taxon>Dikarya</taxon>
        <taxon>Ascomycota</taxon>
        <taxon>Pezizomycotina</taxon>
        <taxon>Dothideomycetes</taxon>
        <taxon>Dothideomycetidae</taxon>
        <taxon>Cladosporiales</taxon>
        <taxon>Cladosporiaceae</taxon>
        <taxon>Cladosporium</taxon>
    </lineage>
</organism>
<dbReference type="GO" id="GO:0005452">
    <property type="term" value="F:solute:inorganic anion antiporter activity"/>
    <property type="evidence" value="ECO:0007669"/>
    <property type="project" value="InterPro"/>
</dbReference>
<sequence length="647" mass="72473">MEPLDRQRTEKSHDFANDPYQWNHLRGWRSYRVLRPCRGMYHDVKRRLPYYASDWIDGLNYHTIVATMRITFVNLLPALAFQLDMRRNTEGFFGINEALFSSALAAVVFSLLSAQPLTVVGITGLISLFNYTVYDITKAQGVVDQYPQIIAWVAIWAAITHWLAAVLNLCDYMRYITDYSSEAFGMYVGIIYMIKGVEELVAQFYEDAGQITGGYLSIVIAIGYWASVYLLEHIGKTTMFTPWVRKSLADFAYPIATLWWTGFSHIPGRITEANLMRVPRTRAFYPTVEHPGPGPWLIDFWNLDVKWIFVSLPMGILLTLLFYYDHNVSSITAQAKQFPLTKPSGFHWDYFLLGCTCFAAGIIGVPLPNGLVPQAPVHTDACTAYKEEKTIRKETDSGGEEAIVPAKIVRAVEVKEQRVSHFLMALAFIGLMTGPLLDVLHTIPRALFAGVFWTVGWGPIGGNQMTSNLVYLFREHGYNRPADARTSLLKSRILSYDATRWFGVAASVAISQTIGAIGFPVIIIALIPLRWIILTRIFTVEELDILDAPTADADVILASFGGQPERPEIALAEKRMKVCHVEEQREGSSRRGASLSSTSSSAQVQASADVQMPEQRRVVEEGALNAREAGAPSKLSTGHDRSQERKH</sequence>
<dbReference type="GO" id="GO:0050801">
    <property type="term" value="P:monoatomic ion homeostasis"/>
    <property type="evidence" value="ECO:0007669"/>
    <property type="project" value="TreeGrafter"/>
</dbReference>
<feature type="transmembrane region" description="Helical" evidence="6">
    <location>
        <begin position="501"/>
        <end position="527"/>
    </location>
</feature>
<dbReference type="GO" id="GO:0006820">
    <property type="term" value="P:monoatomic anion transport"/>
    <property type="evidence" value="ECO:0007669"/>
    <property type="project" value="InterPro"/>
</dbReference>
<dbReference type="EMBL" id="JAAQHG020000151">
    <property type="protein sequence ID" value="KAL1581806.1"/>
    <property type="molecule type" value="Genomic_DNA"/>
</dbReference>
<dbReference type="Pfam" id="PF00955">
    <property type="entry name" value="HCO3_cotransp"/>
    <property type="match status" value="2"/>
</dbReference>
<dbReference type="GO" id="GO:0046713">
    <property type="term" value="P:borate transport"/>
    <property type="evidence" value="ECO:0007669"/>
    <property type="project" value="TreeGrafter"/>
</dbReference>
<feature type="transmembrane region" description="Helical" evidence="6">
    <location>
        <begin position="422"/>
        <end position="440"/>
    </location>
</feature>
<dbReference type="GO" id="GO:0005886">
    <property type="term" value="C:plasma membrane"/>
    <property type="evidence" value="ECO:0007669"/>
    <property type="project" value="TreeGrafter"/>
</dbReference>
<keyword evidence="4 6" id="KW-0472">Membrane</keyword>
<dbReference type="InterPro" id="IPR011531">
    <property type="entry name" value="HCO3_transpt-like_TM_dom"/>
</dbReference>
<evidence type="ECO:0000256" key="6">
    <source>
        <dbReference type="SAM" id="Phobius"/>
    </source>
</evidence>
<dbReference type="Proteomes" id="UP000803884">
    <property type="component" value="Unassembled WGS sequence"/>
</dbReference>
<feature type="transmembrane region" description="Helical" evidence="6">
    <location>
        <begin position="305"/>
        <end position="324"/>
    </location>
</feature>
<comment type="caution">
    <text evidence="8">The sequence shown here is derived from an EMBL/GenBank/DDBJ whole genome shotgun (WGS) entry which is preliminary data.</text>
</comment>
<feature type="transmembrane region" description="Helical" evidence="6">
    <location>
        <begin position="214"/>
        <end position="231"/>
    </location>
</feature>
<dbReference type="RefSeq" id="XP_069224915.1">
    <property type="nucleotide sequence ID" value="XM_069378068.1"/>
</dbReference>
<feature type="transmembrane region" description="Helical" evidence="6">
    <location>
        <begin position="149"/>
        <end position="169"/>
    </location>
</feature>
<keyword evidence="9" id="KW-1185">Reference proteome</keyword>
<evidence type="ECO:0000259" key="7">
    <source>
        <dbReference type="Pfam" id="PF00955"/>
    </source>
</evidence>
<feature type="domain" description="Bicarbonate transporter-like transmembrane" evidence="7">
    <location>
        <begin position="35"/>
        <end position="206"/>
    </location>
</feature>
<dbReference type="AlphaFoldDB" id="A0AB34KCM2"/>
<dbReference type="Gene3D" id="1.10.287.570">
    <property type="entry name" value="Helical hairpin bin"/>
    <property type="match status" value="1"/>
</dbReference>
<gene>
    <name evidence="8" type="ORF">WHR41_09465</name>
</gene>
<accession>A0AB34KCM2</accession>
<feature type="transmembrane region" description="Helical" evidence="6">
    <location>
        <begin position="176"/>
        <end position="194"/>
    </location>
</feature>
<keyword evidence="2 6" id="KW-0812">Transmembrane</keyword>
<keyword evidence="3 6" id="KW-1133">Transmembrane helix</keyword>
<dbReference type="InterPro" id="IPR003020">
    <property type="entry name" value="HCO3_transpt_euk"/>
</dbReference>
<feature type="transmembrane region" description="Helical" evidence="6">
    <location>
        <begin position="345"/>
        <end position="367"/>
    </location>
</feature>
<comment type="subcellular location">
    <subcellularLocation>
        <location evidence="1">Membrane</location>
        <topology evidence="1">Multi-pass membrane protein</topology>
    </subcellularLocation>
</comment>
<dbReference type="PANTHER" id="PTHR11453:SF38">
    <property type="entry name" value="ANION TRANSPORTER (EUROFUNG)"/>
    <property type="match status" value="1"/>
</dbReference>
<evidence type="ECO:0000256" key="2">
    <source>
        <dbReference type="ARBA" id="ARBA00022692"/>
    </source>
</evidence>
<feature type="transmembrane region" description="Helical" evidence="6">
    <location>
        <begin position="102"/>
        <end position="129"/>
    </location>
</feature>
<feature type="compositionally biased region" description="Low complexity" evidence="5">
    <location>
        <begin position="590"/>
        <end position="608"/>
    </location>
</feature>
<evidence type="ECO:0000256" key="4">
    <source>
        <dbReference type="ARBA" id="ARBA00023136"/>
    </source>
</evidence>
<evidence type="ECO:0000256" key="3">
    <source>
        <dbReference type="ARBA" id="ARBA00022989"/>
    </source>
</evidence>
<dbReference type="GeneID" id="96010906"/>
<protein>
    <recommendedName>
        <fullName evidence="7">Bicarbonate transporter-like transmembrane domain-containing protein</fullName>
    </recommendedName>
</protein>